<dbReference type="InterPro" id="IPR004045">
    <property type="entry name" value="Glutathione_S-Trfase_N"/>
</dbReference>
<keyword evidence="7" id="KW-1185">Reference proteome</keyword>
<evidence type="ECO:0000256" key="2">
    <source>
        <dbReference type="ARBA" id="ARBA00022679"/>
    </source>
</evidence>
<dbReference type="Gene3D" id="1.20.1050.130">
    <property type="match status" value="1"/>
</dbReference>
<evidence type="ECO:0000256" key="3">
    <source>
        <dbReference type="ARBA" id="ARBA00047960"/>
    </source>
</evidence>
<dbReference type="InterPro" id="IPR036282">
    <property type="entry name" value="Glutathione-S-Trfase_C_sf"/>
</dbReference>
<dbReference type="Pfam" id="PF14497">
    <property type="entry name" value="GST_C_3"/>
    <property type="match status" value="1"/>
</dbReference>
<dbReference type="Proteomes" id="UP000614601">
    <property type="component" value="Unassembled WGS sequence"/>
</dbReference>
<dbReference type="SUPFAM" id="SSF47616">
    <property type="entry name" value="GST C-terminal domain-like"/>
    <property type="match status" value="1"/>
</dbReference>
<dbReference type="AlphaFoldDB" id="A0A811K0Z3"/>
<dbReference type="SUPFAM" id="SSF52833">
    <property type="entry name" value="Thioredoxin-like"/>
    <property type="match status" value="1"/>
</dbReference>
<dbReference type="SFLD" id="SFLDG01205">
    <property type="entry name" value="AMPS.1"/>
    <property type="match status" value="1"/>
</dbReference>
<dbReference type="PROSITE" id="PS50405">
    <property type="entry name" value="GST_CTER"/>
    <property type="match status" value="1"/>
</dbReference>
<gene>
    <name evidence="6" type="ORF">BOKJ2_LOCUS2508</name>
</gene>
<dbReference type="GO" id="GO:0004602">
    <property type="term" value="F:glutathione peroxidase activity"/>
    <property type="evidence" value="ECO:0007669"/>
    <property type="project" value="UniProtKB-ARBA"/>
</dbReference>
<comment type="catalytic activity">
    <reaction evidence="3">
        <text>RX + glutathione = an S-substituted glutathione + a halide anion + H(+)</text>
        <dbReference type="Rhea" id="RHEA:16437"/>
        <dbReference type="ChEBI" id="CHEBI:15378"/>
        <dbReference type="ChEBI" id="CHEBI:16042"/>
        <dbReference type="ChEBI" id="CHEBI:17792"/>
        <dbReference type="ChEBI" id="CHEBI:57925"/>
        <dbReference type="ChEBI" id="CHEBI:90779"/>
        <dbReference type="EC" id="2.5.1.18"/>
    </reaction>
</comment>
<dbReference type="PANTHER" id="PTHR11571">
    <property type="entry name" value="GLUTATHIONE S-TRANSFERASE"/>
    <property type="match status" value="1"/>
</dbReference>
<evidence type="ECO:0000313" key="6">
    <source>
        <dbReference type="EMBL" id="CAD5209094.1"/>
    </source>
</evidence>
<feature type="domain" description="GST N-terminal" evidence="4">
    <location>
        <begin position="2"/>
        <end position="79"/>
    </location>
</feature>
<dbReference type="InterPro" id="IPR050213">
    <property type="entry name" value="GST_superfamily"/>
</dbReference>
<dbReference type="SFLD" id="SFLDS00019">
    <property type="entry name" value="Glutathione_Transferase_(cytos"/>
    <property type="match status" value="1"/>
</dbReference>
<evidence type="ECO:0000313" key="7">
    <source>
        <dbReference type="Proteomes" id="UP000614601"/>
    </source>
</evidence>
<dbReference type="InterPro" id="IPR004046">
    <property type="entry name" value="GST_C"/>
</dbReference>
<dbReference type="Proteomes" id="UP000783686">
    <property type="component" value="Unassembled WGS sequence"/>
</dbReference>
<dbReference type="PANTHER" id="PTHR11571:SF150">
    <property type="entry name" value="GLUTATHIONE S-TRANSFERASE"/>
    <property type="match status" value="1"/>
</dbReference>
<dbReference type="OrthoDB" id="414243at2759"/>
<name>A0A811K0Z3_9BILA</name>
<dbReference type="CDD" id="cd03192">
    <property type="entry name" value="GST_C_Sigma_like"/>
    <property type="match status" value="1"/>
</dbReference>
<dbReference type="EMBL" id="CAJFCW020000002">
    <property type="protein sequence ID" value="CAG9088456.1"/>
    <property type="molecule type" value="Genomic_DNA"/>
</dbReference>
<dbReference type="InterPro" id="IPR036249">
    <property type="entry name" value="Thioredoxin-like_sf"/>
</dbReference>
<protein>
    <recommendedName>
        <fullName evidence="1">glutathione transferase</fullName>
        <ecNumber evidence="1">2.5.1.18</ecNumber>
    </recommendedName>
</protein>
<evidence type="ECO:0000259" key="5">
    <source>
        <dbReference type="PROSITE" id="PS50405"/>
    </source>
</evidence>
<dbReference type="GO" id="GO:0006749">
    <property type="term" value="P:glutathione metabolic process"/>
    <property type="evidence" value="ECO:0007669"/>
    <property type="project" value="TreeGrafter"/>
</dbReference>
<dbReference type="SFLD" id="SFLDG00363">
    <property type="entry name" value="AMPS_(cytGST):_Alpha-__Mu-__Pi"/>
    <property type="match status" value="1"/>
</dbReference>
<evidence type="ECO:0000256" key="1">
    <source>
        <dbReference type="ARBA" id="ARBA00012452"/>
    </source>
</evidence>
<reference evidence="6" key="1">
    <citation type="submission" date="2020-09" db="EMBL/GenBank/DDBJ databases">
        <authorList>
            <person name="Kikuchi T."/>
        </authorList>
    </citation>
    <scope>NUCLEOTIDE SEQUENCE</scope>
    <source>
        <strain evidence="6">SH1</strain>
    </source>
</reference>
<feature type="domain" description="GST C-terminal" evidence="5">
    <location>
        <begin position="81"/>
        <end position="206"/>
    </location>
</feature>
<dbReference type="FunFam" id="3.40.30.10:FF:000035">
    <property type="entry name" value="hematopoietic prostaglandin D synthase"/>
    <property type="match status" value="1"/>
</dbReference>
<dbReference type="InterPro" id="IPR040079">
    <property type="entry name" value="Glutathione_S-Trfase"/>
</dbReference>
<sequence>MPNYKFTYFNLRALAEPTRCCFYYAGVPFEDNRVEYKDWMSVKDSYPNKQLPLFEVDGKKLTQSGAILRFVARATGLTGKDSFEEAKADEIYHFFYDNLRAANGIILDKVNIIKSKNLEQDKKDFDHHSTTALEGYTKYLEESKSGYALPSGLTYADFVIASHFLTIRNMDEQLANKYPKVAEHYKKISAIPQLQDYFAKRPDTIN</sequence>
<dbReference type="PROSITE" id="PS50404">
    <property type="entry name" value="GST_NTER"/>
    <property type="match status" value="1"/>
</dbReference>
<dbReference type="GO" id="GO:0004364">
    <property type="term" value="F:glutathione transferase activity"/>
    <property type="evidence" value="ECO:0007669"/>
    <property type="project" value="UniProtKB-EC"/>
</dbReference>
<dbReference type="EC" id="2.5.1.18" evidence="1"/>
<dbReference type="InterPro" id="IPR010987">
    <property type="entry name" value="Glutathione-S-Trfase_C-like"/>
</dbReference>
<dbReference type="CDD" id="cd03039">
    <property type="entry name" value="GST_N_Sigma_like"/>
    <property type="match status" value="1"/>
</dbReference>
<accession>A0A811K0Z3</accession>
<comment type="caution">
    <text evidence="6">The sequence shown here is derived from an EMBL/GenBank/DDBJ whole genome shotgun (WGS) entry which is preliminary data.</text>
</comment>
<dbReference type="Pfam" id="PF02798">
    <property type="entry name" value="GST_N"/>
    <property type="match status" value="1"/>
</dbReference>
<proteinExistence type="predicted"/>
<dbReference type="EMBL" id="CAJFDH010000002">
    <property type="protein sequence ID" value="CAD5209094.1"/>
    <property type="molecule type" value="Genomic_DNA"/>
</dbReference>
<evidence type="ECO:0000259" key="4">
    <source>
        <dbReference type="PROSITE" id="PS50404"/>
    </source>
</evidence>
<organism evidence="6 7">
    <name type="scientific">Bursaphelenchus okinawaensis</name>
    <dbReference type="NCBI Taxonomy" id="465554"/>
    <lineage>
        <taxon>Eukaryota</taxon>
        <taxon>Metazoa</taxon>
        <taxon>Ecdysozoa</taxon>
        <taxon>Nematoda</taxon>
        <taxon>Chromadorea</taxon>
        <taxon>Rhabditida</taxon>
        <taxon>Tylenchina</taxon>
        <taxon>Tylenchomorpha</taxon>
        <taxon>Aphelenchoidea</taxon>
        <taxon>Aphelenchoididae</taxon>
        <taxon>Bursaphelenchus</taxon>
    </lineage>
</organism>
<keyword evidence="2" id="KW-0808">Transferase</keyword>